<feature type="transmembrane region" description="Helical" evidence="5">
    <location>
        <begin position="7"/>
        <end position="23"/>
    </location>
</feature>
<dbReference type="EMBL" id="WBVX01000019">
    <property type="protein sequence ID" value="KAB2682492.1"/>
    <property type="molecule type" value="Genomic_DNA"/>
</dbReference>
<organism evidence="7 8">
    <name type="scientific">Brucella tritici</name>
    <dbReference type="NCBI Taxonomy" id="94626"/>
    <lineage>
        <taxon>Bacteria</taxon>
        <taxon>Pseudomonadati</taxon>
        <taxon>Pseudomonadota</taxon>
        <taxon>Alphaproteobacteria</taxon>
        <taxon>Hyphomicrobiales</taxon>
        <taxon>Brucellaceae</taxon>
        <taxon>Brucella/Ochrobactrum group</taxon>
        <taxon>Brucella</taxon>
    </lineage>
</organism>
<accession>A0A6L3YHS8</accession>
<dbReference type="PANTHER" id="PTHR37422">
    <property type="entry name" value="TEICHURONIC ACID BIOSYNTHESIS PROTEIN TUAE"/>
    <property type="match status" value="1"/>
</dbReference>
<feature type="transmembrane region" description="Helical" evidence="5">
    <location>
        <begin position="168"/>
        <end position="187"/>
    </location>
</feature>
<feature type="transmembrane region" description="Helical" evidence="5">
    <location>
        <begin position="128"/>
        <end position="148"/>
    </location>
</feature>
<evidence type="ECO:0000256" key="1">
    <source>
        <dbReference type="ARBA" id="ARBA00004141"/>
    </source>
</evidence>
<sequence length="434" mass="48846">MHMSRTYRNILFIGIFCLYWITLSPFIDLRNPDVLLAQEAGNAMQQVLSLLLTALSLAVLWQNRNLVGKVLFPYLVILLGWQFITVILSTQPDLSFRRYIFSVTVVITALAWLLLPEDENHFIRLIKPLSLFVLGLAYFGVIFLPAVSIHNLAEVLELTNAGSWRGHFAHKNIAGPAMVVLSCYGMYLWRSKTRLSGTLITILALFFLYKTNNKTSIGLVVLAFTLAYCLLRTRSLAVKALMVYVPLLITAYLTLGTVLFPSAKSLVESFASDPTFTGRTEIWKFAIRQLTDHPLVGYGYDAFWGTSRLVNGGYDIETWAARAGHAHNAYLNITITTGFIGLAALIWWIGICPLLDFHRAQRSGNSSSLALMYLQIWLFIMFYANLETPFFVARGPVWFSVLTAVMGLRLHACTVHKKSATAVRQTYQREPNLA</sequence>
<evidence type="ECO:0000313" key="8">
    <source>
        <dbReference type="Proteomes" id="UP000481643"/>
    </source>
</evidence>
<gene>
    <name evidence="7" type="ORF">F9L08_17530</name>
</gene>
<name>A0A6L3YHS8_9HYPH</name>
<feature type="transmembrane region" description="Helical" evidence="5">
    <location>
        <begin position="43"/>
        <end position="61"/>
    </location>
</feature>
<dbReference type="InterPro" id="IPR051533">
    <property type="entry name" value="WaaL-like"/>
</dbReference>
<dbReference type="Proteomes" id="UP000481643">
    <property type="component" value="Unassembled WGS sequence"/>
</dbReference>
<evidence type="ECO:0000259" key="6">
    <source>
        <dbReference type="Pfam" id="PF04932"/>
    </source>
</evidence>
<evidence type="ECO:0000256" key="2">
    <source>
        <dbReference type="ARBA" id="ARBA00022692"/>
    </source>
</evidence>
<feature type="transmembrane region" description="Helical" evidence="5">
    <location>
        <begin position="70"/>
        <end position="90"/>
    </location>
</feature>
<feature type="domain" description="O-antigen ligase-related" evidence="6">
    <location>
        <begin position="200"/>
        <end position="346"/>
    </location>
</feature>
<reference evidence="7 8" key="1">
    <citation type="submission" date="2019-09" db="EMBL/GenBank/DDBJ databases">
        <title>Taxonomic organization of the family Brucellaceae based on a phylogenomic approach.</title>
        <authorList>
            <person name="Leclercq S."/>
            <person name="Cloeckaert A."/>
            <person name="Zygmunt M.S."/>
        </authorList>
    </citation>
    <scope>NUCLEOTIDE SEQUENCE [LARGE SCALE GENOMIC DNA]</scope>
    <source>
        <strain evidence="7 8">WS1830</strain>
    </source>
</reference>
<keyword evidence="7" id="KW-0436">Ligase</keyword>
<feature type="transmembrane region" description="Helical" evidence="5">
    <location>
        <begin position="194"/>
        <end position="209"/>
    </location>
</feature>
<dbReference type="Pfam" id="PF04932">
    <property type="entry name" value="Wzy_C"/>
    <property type="match status" value="1"/>
</dbReference>
<dbReference type="AlphaFoldDB" id="A0A6L3YHS8"/>
<evidence type="ECO:0000313" key="7">
    <source>
        <dbReference type="EMBL" id="KAB2682492.1"/>
    </source>
</evidence>
<feature type="transmembrane region" description="Helical" evidence="5">
    <location>
        <begin position="329"/>
        <end position="355"/>
    </location>
</feature>
<evidence type="ECO:0000256" key="4">
    <source>
        <dbReference type="ARBA" id="ARBA00023136"/>
    </source>
</evidence>
<keyword evidence="3 5" id="KW-1133">Transmembrane helix</keyword>
<keyword evidence="4 5" id="KW-0472">Membrane</keyword>
<feature type="transmembrane region" description="Helical" evidence="5">
    <location>
        <begin position="215"/>
        <end position="231"/>
    </location>
</feature>
<feature type="transmembrane region" description="Helical" evidence="5">
    <location>
        <begin position="243"/>
        <end position="263"/>
    </location>
</feature>
<feature type="transmembrane region" description="Helical" evidence="5">
    <location>
        <begin position="367"/>
        <end position="384"/>
    </location>
</feature>
<proteinExistence type="predicted"/>
<evidence type="ECO:0000256" key="3">
    <source>
        <dbReference type="ARBA" id="ARBA00022989"/>
    </source>
</evidence>
<comment type="caution">
    <text evidence="7">The sequence shown here is derived from an EMBL/GenBank/DDBJ whole genome shotgun (WGS) entry which is preliminary data.</text>
</comment>
<keyword evidence="2 5" id="KW-0812">Transmembrane</keyword>
<dbReference type="GO" id="GO:0016874">
    <property type="term" value="F:ligase activity"/>
    <property type="evidence" value="ECO:0007669"/>
    <property type="project" value="UniProtKB-KW"/>
</dbReference>
<comment type="subcellular location">
    <subcellularLocation>
        <location evidence="1">Membrane</location>
        <topology evidence="1">Multi-pass membrane protein</topology>
    </subcellularLocation>
</comment>
<feature type="transmembrane region" description="Helical" evidence="5">
    <location>
        <begin position="390"/>
        <end position="408"/>
    </location>
</feature>
<dbReference type="InterPro" id="IPR007016">
    <property type="entry name" value="O-antigen_ligase-rel_domated"/>
</dbReference>
<dbReference type="PANTHER" id="PTHR37422:SF21">
    <property type="entry name" value="EXOQ-LIKE PROTEIN"/>
    <property type="match status" value="1"/>
</dbReference>
<feature type="transmembrane region" description="Helical" evidence="5">
    <location>
        <begin position="96"/>
        <end position="116"/>
    </location>
</feature>
<protein>
    <submittedName>
        <fullName evidence="7">O-antigen ligase family protein</fullName>
    </submittedName>
</protein>
<evidence type="ECO:0000256" key="5">
    <source>
        <dbReference type="SAM" id="Phobius"/>
    </source>
</evidence>
<dbReference type="GO" id="GO:0016020">
    <property type="term" value="C:membrane"/>
    <property type="evidence" value="ECO:0007669"/>
    <property type="project" value="UniProtKB-SubCell"/>
</dbReference>